<keyword evidence="2" id="KW-1003">Cell membrane</keyword>
<feature type="transmembrane region" description="Helical" evidence="6">
    <location>
        <begin position="345"/>
        <end position="372"/>
    </location>
</feature>
<name>A0A1I2AL15_9BACT</name>
<feature type="domain" description="ABC3 transporter permease C-terminal" evidence="7">
    <location>
        <begin position="692"/>
        <end position="802"/>
    </location>
</feature>
<feature type="transmembrane region" description="Helical" evidence="6">
    <location>
        <begin position="776"/>
        <end position="798"/>
    </location>
</feature>
<dbReference type="AlphaFoldDB" id="A0A1I2AL15"/>
<gene>
    <name evidence="9" type="ORF">SAMN05444380_111102</name>
</gene>
<dbReference type="eggNOG" id="COG0577">
    <property type="taxonomic scope" value="Bacteria"/>
</dbReference>
<sequence length="809" mass="91939">MRIWNYIAISFRTLFFHRGFSLLTLVGLAIGIAMSIFVLEYVLYQFSFDSHYDDATHIYRVISKGKMENEDVNIALSPLVLASRLKEYPEVSSITRVLDSNPKPVESFYAKTFESKIIYGDSSFFSIFSRPFLLGSADQWRSDSLGVVLSQSVASELFVNQNPLGKPIWINETDTFWVRGVFQDVPENSHFTYGIVLPFAVIEKQLKAFYGIKHYNEVNQSWFSLMTFVYCKIRPGTDVQQLEESFNTDIESELESQRQALFASSSQTFLNFSFQNLVSIYLFSKCDYEIGKTTNPLYVFIFLGIALFILLVTAFNVMNLTTSRASDRIREAIVRRFFGAKRRNLVIQFISESVLFSFMALFLGLVLVEWLLPFFGNLFGVDFWGMANRGKINFTLLLLITLFVGVLSGIYPATVFSGVKPVQFNAAQTRFSSYPGLLFRGFLVFGQVFLAVLLCTISLGMWRQMDYIENYDLGFDTNNLMLVEGIRFLGEEDVDKVMDKIKRIEGISAVSKIYVNPGDPVQIMSFNLAADSNQTYFLSVYYVDCTVFNTIGSEIKKGTVSCQDSSWVLINEECASLLGIDDIEGQYLQTDFPGSEGVVNFQIGGVVSNIYWESLKNSLRPAIYIPVRHQSHGLPRSFAVRYSGVDFDFVYQEIKNIWDEVETRASFTAQPISEKINTFYSEDYRYSMLSTAFAILIVIIGALGMTGLVSFIISTQREDLLMRKLFGYSDMRNVFSLFWGYLGFVVSGIILALIFSVTILNFWLRTFSIHTSVDSFCFLLPAFLLAGLALGIAFYGVARLRKQLSLHQF</sequence>
<proteinExistence type="predicted"/>
<feature type="transmembrane region" description="Helical" evidence="6">
    <location>
        <begin position="20"/>
        <end position="44"/>
    </location>
</feature>
<dbReference type="PANTHER" id="PTHR30572:SF18">
    <property type="entry name" value="ABC-TYPE MACROLIDE FAMILY EXPORT SYSTEM PERMEASE COMPONENT 2"/>
    <property type="match status" value="1"/>
</dbReference>
<dbReference type="EMBL" id="FONA01000011">
    <property type="protein sequence ID" value="SFE44725.1"/>
    <property type="molecule type" value="Genomic_DNA"/>
</dbReference>
<keyword evidence="3 6" id="KW-0812">Transmembrane</keyword>
<dbReference type="RefSeq" id="WP_010526434.1">
    <property type="nucleotide sequence ID" value="NZ_AFSL01000009.1"/>
</dbReference>
<feature type="domain" description="ABC3 transporter permease C-terminal" evidence="7">
    <location>
        <begin position="305"/>
        <end position="414"/>
    </location>
</feature>
<evidence type="ECO:0000256" key="4">
    <source>
        <dbReference type="ARBA" id="ARBA00022989"/>
    </source>
</evidence>
<feature type="domain" description="MacB-like periplasmic core" evidence="8">
    <location>
        <begin position="21"/>
        <end position="246"/>
    </location>
</feature>
<feature type="transmembrane region" description="Helical" evidence="6">
    <location>
        <begin position="734"/>
        <end position="764"/>
    </location>
</feature>
<feature type="transmembrane region" description="Helical" evidence="6">
    <location>
        <begin position="392"/>
        <end position="416"/>
    </location>
</feature>
<evidence type="ECO:0000313" key="9">
    <source>
        <dbReference type="EMBL" id="SFE44725.1"/>
    </source>
</evidence>
<keyword evidence="4 6" id="KW-1133">Transmembrane helix</keyword>
<evidence type="ECO:0000256" key="5">
    <source>
        <dbReference type="ARBA" id="ARBA00023136"/>
    </source>
</evidence>
<reference evidence="9 10" key="1">
    <citation type="submission" date="2016-10" db="EMBL/GenBank/DDBJ databases">
        <authorList>
            <person name="de Groot N.N."/>
        </authorList>
    </citation>
    <scope>NUCLEOTIDE SEQUENCE [LARGE SCALE GENOMIC DNA]</scope>
    <source>
        <strain evidence="9 10">DSM 19012</strain>
    </source>
</reference>
<organism evidence="9 10">
    <name type="scientific">Thermophagus xiamenensis</name>
    <dbReference type="NCBI Taxonomy" id="385682"/>
    <lineage>
        <taxon>Bacteria</taxon>
        <taxon>Pseudomonadati</taxon>
        <taxon>Bacteroidota</taxon>
        <taxon>Bacteroidia</taxon>
        <taxon>Marinilabiliales</taxon>
        <taxon>Marinilabiliaceae</taxon>
        <taxon>Thermophagus</taxon>
    </lineage>
</organism>
<feature type="transmembrane region" description="Helical" evidence="6">
    <location>
        <begin position="297"/>
        <end position="318"/>
    </location>
</feature>
<evidence type="ECO:0000256" key="2">
    <source>
        <dbReference type="ARBA" id="ARBA00022475"/>
    </source>
</evidence>
<dbReference type="OrthoDB" id="9770036at2"/>
<dbReference type="InterPro" id="IPR003838">
    <property type="entry name" value="ABC3_permease_C"/>
</dbReference>
<evidence type="ECO:0000313" key="10">
    <source>
        <dbReference type="Proteomes" id="UP000181976"/>
    </source>
</evidence>
<dbReference type="Pfam" id="PF02687">
    <property type="entry name" value="FtsX"/>
    <property type="match status" value="2"/>
</dbReference>
<evidence type="ECO:0000256" key="3">
    <source>
        <dbReference type="ARBA" id="ARBA00022692"/>
    </source>
</evidence>
<evidence type="ECO:0000256" key="6">
    <source>
        <dbReference type="SAM" id="Phobius"/>
    </source>
</evidence>
<dbReference type="STRING" id="385682.SAMN05444380_111102"/>
<dbReference type="InterPro" id="IPR025857">
    <property type="entry name" value="MacB_PCD"/>
</dbReference>
<keyword evidence="5 6" id="KW-0472">Membrane</keyword>
<dbReference type="Proteomes" id="UP000181976">
    <property type="component" value="Unassembled WGS sequence"/>
</dbReference>
<dbReference type="InterPro" id="IPR050250">
    <property type="entry name" value="Macrolide_Exporter_MacB"/>
</dbReference>
<evidence type="ECO:0000256" key="1">
    <source>
        <dbReference type="ARBA" id="ARBA00004651"/>
    </source>
</evidence>
<dbReference type="GO" id="GO:0022857">
    <property type="term" value="F:transmembrane transporter activity"/>
    <property type="evidence" value="ECO:0007669"/>
    <property type="project" value="TreeGrafter"/>
</dbReference>
<evidence type="ECO:0000259" key="8">
    <source>
        <dbReference type="Pfam" id="PF12704"/>
    </source>
</evidence>
<feature type="transmembrane region" description="Helical" evidence="6">
    <location>
        <begin position="437"/>
        <end position="462"/>
    </location>
</feature>
<feature type="transmembrane region" description="Helical" evidence="6">
    <location>
        <begin position="686"/>
        <end position="713"/>
    </location>
</feature>
<evidence type="ECO:0000259" key="7">
    <source>
        <dbReference type="Pfam" id="PF02687"/>
    </source>
</evidence>
<comment type="subcellular location">
    <subcellularLocation>
        <location evidence="1">Cell membrane</location>
        <topology evidence="1">Multi-pass membrane protein</topology>
    </subcellularLocation>
</comment>
<dbReference type="InParanoid" id="A0A1I2AL15"/>
<protein>
    <submittedName>
        <fullName evidence="9">ABC-type antimicrobial peptide transport system, permease component</fullName>
    </submittedName>
</protein>
<accession>A0A1I2AL15</accession>
<dbReference type="GO" id="GO:0005886">
    <property type="term" value="C:plasma membrane"/>
    <property type="evidence" value="ECO:0007669"/>
    <property type="project" value="UniProtKB-SubCell"/>
</dbReference>
<dbReference type="PANTHER" id="PTHR30572">
    <property type="entry name" value="MEMBRANE COMPONENT OF TRANSPORTER-RELATED"/>
    <property type="match status" value="1"/>
</dbReference>
<keyword evidence="10" id="KW-1185">Reference proteome</keyword>
<dbReference type="Pfam" id="PF12704">
    <property type="entry name" value="MacB_PCD"/>
    <property type="match status" value="1"/>
</dbReference>